<comment type="similarity">
    <text evidence="6">Belongs to the TVP38/TMEM64 family.</text>
</comment>
<protein>
    <recommendedName>
        <fullName evidence="6">TVP38/TMEM64 family membrane protein</fullName>
    </recommendedName>
</protein>
<evidence type="ECO:0000256" key="7">
    <source>
        <dbReference type="SAM" id="MobiDB-lite"/>
    </source>
</evidence>
<dbReference type="AlphaFoldDB" id="A0A9D1LAF2"/>
<dbReference type="InterPro" id="IPR032816">
    <property type="entry name" value="VTT_dom"/>
</dbReference>
<feature type="transmembrane region" description="Helical" evidence="6">
    <location>
        <begin position="229"/>
        <end position="249"/>
    </location>
</feature>
<dbReference type="PANTHER" id="PTHR12677">
    <property type="entry name" value="GOLGI APPARATUS MEMBRANE PROTEIN TVP38-RELATED"/>
    <property type="match status" value="1"/>
</dbReference>
<evidence type="ECO:0000256" key="4">
    <source>
        <dbReference type="ARBA" id="ARBA00022989"/>
    </source>
</evidence>
<dbReference type="InterPro" id="IPR015414">
    <property type="entry name" value="TMEM64"/>
</dbReference>
<feature type="transmembrane region" description="Helical" evidence="6">
    <location>
        <begin position="82"/>
        <end position="104"/>
    </location>
</feature>
<proteinExistence type="inferred from homology"/>
<evidence type="ECO:0000313" key="9">
    <source>
        <dbReference type="EMBL" id="HIU29886.1"/>
    </source>
</evidence>
<reference evidence="9" key="2">
    <citation type="journal article" date="2021" name="PeerJ">
        <title>Extensive microbial diversity within the chicken gut microbiome revealed by metagenomics and culture.</title>
        <authorList>
            <person name="Gilroy R."/>
            <person name="Ravi A."/>
            <person name="Getino M."/>
            <person name="Pursley I."/>
            <person name="Horton D.L."/>
            <person name="Alikhan N.F."/>
            <person name="Baker D."/>
            <person name="Gharbi K."/>
            <person name="Hall N."/>
            <person name="Watson M."/>
            <person name="Adriaenssens E.M."/>
            <person name="Foster-Nyarko E."/>
            <person name="Jarju S."/>
            <person name="Secka A."/>
            <person name="Antonio M."/>
            <person name="Oren A."/>
            <person name="Chaudhuri R.R."/>
            <person name="La Ragione R."/>
            <person name="Hildebrand F."/>
            <person name="Pallen M.J."/>
        </authorList>
    </citation>
    <scope>NUCLEOTIDE SEQUENCE</scope>
    <source>
        <strain evidence="9">CHK195-4489</strain>
    </source>
</reference>
<sequence length="264" mass="29164">MGKKARQTDKKDRSLIEAEPCRGQAGGSEESSASPQSSVFNMIFKSLPVIGVVITVIILIIIGKQLTLDDIMRFRMDNAWLASAYLICAYAVKSILIVVPLNLLMIAGGMFFDSQWLSLCVNTIGVAVCLCIPYWLGRLIGKRAADKFIEKYDKRGIISKIGKIQSENSFFISYIMRVIGFIPCDVLSIYMGASRISFYKYITGGVLGCVPSIITVTLVGATITEPDSPVFIISVMIHLLLSIISTLIYRKFLKKRGGKQNEQV</sequence>
<evidence type="ECO:0000256" key="5">
    <source>
        <dbReference type="ARBA" id="ARBA00023136"/>
    </source>
</evidence>
<feature type="compositionally biased region" description="Basic and acidic residues" evidence="7">
    <location>
        <begin position="1"/>
        <end position="20"/>
    </location>
</feature>
<feature type="transmembrane region" description="Helical" evidence="6">
    <location>
        <begin position="116"/>
        <end position="136"/>
    </location>
</feature>
<evidence type="ECO:0000256" key="2">
    <source>
        <dbReference type="ARBA" id="ARBA00022475"/>
    </source>
</evidence>
<keyword evidence="3 6" id="KW-0812">Transmembrane</keyword>
<keyword evidence="2 6" id="KW-1003">Cell membrane</keyword>
<feature type="transmembrane region" description="Helical" evidence="6">
    <location>
        <begin position="202"/>
        <end position="223"/>
    </location>
</feature>
<dbReference type="EMBL" id="DVMM01000132">
    <property type="protein sequence ID" value="HIU29886.1"/>
    <property type="molecule type" value="Genomic_DNA"/>
</dbReference>
<dbReference type="Proteomes" id="UP000824089">
    <property type="component" value="Unassembled WGS sequence"/>
</dbReference>
<evidence type="ECO:0000256" key="3">
    <source>
        <dbReference type="ARBA" id="ARBA00022692"/>
    </source>
</evidence>
<feature type="domain" description="VTT" evidence="8">
    <location>
        <begin position="99"/>
        <end position="221"/>
    </location>
</feature>
<dbReference type="Pfam" id="PF09335">
    <property type="entry name" value="VTT_dom"/>
    <property type="match status" value="1"/>
</dbReference>
<dbReference type="GO" id="GO:0005886">
    <property type="term" value="C:plasma membrane"/>
    <property type="evidence" value="ECO:0007669"/>
    <property type="project" value="UniProtKB-SubCell"/>
</dbReference>
<reference evidence="9" key="1">
    <citation type="submission" date="2020-10" db="EMBL/GenBank/DDBJ databases">
        <authorList>
            <person name="Gilroy R."/>
        </authorList>
    </citation>
    <scope>NUCLEOTIDE SEQUENCE</scope>
    <source>
        <strain evidence="9">CHK195-4489</strain>
    </source>
</reference>
<name>A0A9D1LAF2_9CLOT</name>
<gene>
    <name evidence="9" type="ORF">IAD50_06265</name>
</gene>
<accession>A0A9D1LAF2</accession>
<feature type="region of interest" description="Disordered" evidence="7">
    <location>
        <begin position="1"/>
        <end position="34"/>
    </location>
</feature>
<evidence type="ECO:0000313" key="10">
    <source>
        <dbReference type="Proteomes" id="UP000824089"/>
    </source>
</evidence>
<evidence type="ECO:0000259" key="8">
    <source>
        <dbReference type="Pfam" id="PF09335"/>
    </source>
</evidence>
<evidence type="ECO:0000256" key="6">
    <source>
        <dbReference type="RuleBase" id="RU366058"/>
    </source>
</evidence>
<dbReference type="PANTHER" id="PTHR12677:SF59">
    <property type="entry name" value="GOLGI APPARATUS MEMBRANE PROTEIN TVP38-RELATED"/>
    <property type="match status" value="1"/>
</dbReference>
<keyword evidence="5 6" id="KW-0472">Membrane</keyword>
<comment type="caution">
    <text evidence="9">The sequence shown here is derived from an EMBL/GenBank/DDBJ whole genome shotgun (WGS) entry which is preliminary data.</text>
</comment>
<evidence type="ECO:0000256" key="1">
    <source>
        <dbReference type="ARBA" id="ARBA00004651"/>
    </source>
</evidence>
<organism evidence="9 10">
    <name type="scientific">Candidatus Egerieisoma faecipullorum</name>
    <dbReference type="NCBI Taxonomy" id="2840963"/>
    <lineage>
        <taxon>Bacteria</taxon>
        <taxon>Bacillati</taxon>
        <taxon>Bacillota</taxon>
        <taxon>Clostridia</taxon>
        <taxon>Eubacteriales</taxon>
        <taxon>Clostridiaceae</taxon>
        <taxon>Clostridiaceae incertae sedis</taxon>
        <taxon>Candidatus Egerieisoma</taxon>
    </lineage>
</organism>
<keyword evidence="4 6" id="KW-1133">Transmembrane helix</keyword>
<feature type="transmembrane region" description="Helical" evidence="6">
    <location>
        <begin position="42"/>
        <end position="62"/>
    </location>
</feature>
<comment type="subcellular location">
    <subcellularLocation>
        <location evidence="1 6">Cell membrane</location>
        <topology evidence="1 6">Multi-pass membrane protein</topology>
    </subcellularLocation>
</comment>